<reference evidence="1 2" key="1">
    <citation type="submission" date="2020-08" db="EMBL/GenBank/DDBJ databases">
        <title>Sequencing the genomes of 1000 actinobacteria strains.</title>
        <authorList>
            <person name="Klenk H.-P."/>
        </authorList>
    </citation>
    <scope>NUCLEOTIDE SEQUENCE [LARGE SCALE GENOMIC DNA]</scope>
    <source>
        <strain evidence="1 2">DSM 43023</strain>
    </source>
</reference>
<comment type="caution">
    <text evidence="1">The sequence shown here is derived from an EMBL/GenBank/DDBJ whole genome shotgun (WGS) entry which is preliminary data.</text>
</comment>
<keyword evidence="2" id="KW-1185">Reference proteome</keyword>
<dbReference type="AlphaFoldDB" id="A0A7W7S2A2"/>
<sequence>MAFREVSVIEVREVLRAWLAGAGLRKVAGKRQARARKALSLLRHRSTVLRSL</sequence>
<protein>
    <submittedName>
        <fullName evidence="1">Uncharacterized protein</fullName>
    </submittedName>
</protein>
<dbReference type="Proteomes" id="UP000534286">
    <property type="component" value="Unassembled WGS sequence"/>
</dbReference>
<name>A0A7W7S2A2_9ACTN</name>
<gene>
    <name evidence="1" type="ORF">FHR32_006274</name>
</gene>
<proteinExistence type="predicted"/>
<organism evidence="1 2">
    <name type="scientific">Streptosporangium album</name>
    <dbReference type="NCBI Taxonomy" id="47479"/>
    <lineage>
        <taxon>Bacteria</taxon>
        <taxon>Bacillati</taxon>
        <taxon>Actinomycetota</taxon>
        <taxon>Actinomycetes</taxon>
        <taxon>Streptosporangiales</taxon>
        <taxon>Streptosporangiaceae</taxon>
        <taxon>Streptosporangium</taxon>
    </lineage>
</organism>
<dbReference type="EMBL" id="JACHJU010000003">
    <property type="protein sequence ID" value="MBB4941888.1"/>
    <property type="molecule type" value="Genomic_DNA"/>
</dbReference>
<evidence type="ECO:0000313" key="2">
    <source>
        <dbReference type="Proteomes" id="UP000534286"/>
    </source>
</evidence>
<accession>A0A7W7S2A2</accession>
<evidence type="ECO:0000313" key="1">
    <source>
        <dbReference type="EMBL" id="MBB4941888.1"/>
    </source>
</evidence>